<dbReference type="SUPFAM" id="SSF158472">
    <property type="entry name" value="HAMP domain-like"/>
    <property type="match status" value="1"/>
</dbReference>
<evidence type="ECO:0000313" key="8">
    <source>
        <dbReference type="Proteomes" id="UP000199541"/>
    </source>
</evidence>
<comment type="similarity">
    <text evidence="2">Belongs to the methyl-accepting chemotaxis (MCP) protein family.</text>
</comment>
<sequence>MRFSFLDLASSMSAKIALIVVLMGAMTGSALYVGSSSLQSVSDQITSLKETEMRALERATALNHAAVDLQAQITQMVMLNDLDGLRAAQAEARKALTKLRTIAADLSGGAQADLDRAIGAAEQAVGTQASARTREFTIRAQNGAALRKLKALSTGLQETLDSRARRSADALTTGVSATSASVRRTLTSLIGDKVTALQLVLQARAEVNLVSSTMIMLAQSGDPALERQLQASAQQALADLNALRPKIARAPELSALDKALEPALVQIGQLLASGPEALRARRAAVLDLNRRLTPVIDTALTQTEDRLTKAAQTAAQENDATIGKLMAEEIKALRRTSMLVSLTEKFIRNAVATQAMTIQAALVERQSKLSLEAVLIGRFARTLGPDLKASLTELSSFADPKTGLVAGRRAFLQAQADAAGASATAAETARKITQIANSMSTRVSEAIDATALQIGNDFQRTLHIFGQIALASLAMLLLTQVFAWWTLARPLSRIAQATGRLAKGDLDAVAPLGQPRAEIGAMVRALGVFRDGLIEKARLEQDERAAREARKEAEAAARRDREQAEACAAAQKAEESRREAERAAEVAREKARREAEADAARKAHEKAQAAVVSALAQGMHRLAEGDLTARIEAEFDEGYAQLKRDFNAAAESLAAVMGEIAGSVDRVRAASAEISGGTDNLSKRTESTAATLEESSAALTQMTEALTQSTRRAGEADRMAGTARDRAGDGQKVVDRTIGAMQAIETSSSQISRIIDVIEDIAFQTNLLALNAGVEAARAGDAGRGFAVVASEVRALAQRAAEAAREIGSLISDSGARVKDGVSLVGEVGTVLQEIVTAIGTVSDQVAKVASAATEQQTSISEITAAVGQIDLTTQQNAAMVEETSAASHQLHDEAARLAQLLQRFSVAESRAGKAPRGEKPAKGLAAVTTFKARPRGESAA</sequence>
<keyword evidence="1" id="KW-0145">Chemotaxis</keyword>
<dbReference type="Proteomes" id="UP000199541">
    <property type="component" value="Unassembled WGS sequence"/>
</dbReference>
<dbReference type="SMART" id="SM00283">
    <property type="entry name" value="MA"/>
    <property type="match status" value="1"/>
</dbReference>
<evidence type="ECO:0000256" key="2">
    <source>
        <dbReference type="ARBA" id="ARBA00029447"/>
    </source>
</evidence>
<feature type="domain" description="HAMP" evidence="6">
    <location>
        <begin position="606"/>
        <end position="658"/>
    </location>
</feature>
<feature type="compositionally biased region" description="Low complexity" evidence="4">
    <location>
        <begin position="687"/>
        <end position="700"/>
    </location>
</feature>
<feature type="region of interest" description="Disordered" evidence="4">
    <location>
        <begin position="569"/>
        <end position="602"/>
    </location>
</feature>
<comment type="caution">
    <text evidence="7">The sequence shown here is derived from an EMBL/GenBank/DDBJ whole genome shotgun (WGS) entry which is preliminary data.</text>
</comment>
<dbReference type="InterPro" id="IPR003660">
    <property type="entry name" value="HAMP_dom"/>
</dbReference>
<gene>
    <name evidence="7" type="ORF">SAMN05444006_12820</name>
</gene>
<dbReference type="Pfam" id="PF00672">
    <property type="entry name" value="HAMP"/>
    <property type="match status" value="1"/>
</dbReference>
<reference evidence="7 8" key="1">
    <citation type="submission" date="2016-10" db="EMBL/GenBank/DDBJ databases">
        <authorList>
            <person name="Varghese N."/>
            <person name="Submissions S."/>
        </authorList>
    </citation>
    <scope>NUCLEOTIDE SEQUENCE [LARGE SCALE GENOMIC DNA]</scope>
    <source>
        <strain evidence="7 8">DSM 24802</strain>
    </source>
</reference>
<dbReference type="Gene3D" id="1.10.287.950">
    <property type="entry name" value="Methyl-accepting chemotaxis protein"/>
    <property type="match status" value="1"/>
</dbReference>
<feature type="compositionally biased region" description="Basic and acidic residues" evidence="4">
    <location>
        <begin position="712"/>
        <end position="730"/>
    </location>
</feature>
<evidence type="ECO:0000259" key="5">
    <source>
        <dbReference type="PROSITE" id="PS50111"/>
    </source>
</evidence>
<dbReference type="PANTHER" id="PTHR43531">
    <property type="entry name" value="PROTEIN ICFG"/>
    <property type="match status" value="1"/>
</dbReference>
<dbReference type="Pfam" id="PF00015">
    <property type="entry name" value="MCPsignal"/>
    <property type="match status" value="1"/>
</dbReference>
<proteinExistence type="inferred from homology"/>
<dbReference type="SMART" id="SM00304">
    <property type="entry name" value="HAMP"/>
    <property type="match status" value="2"/>
</dbReference>
<dbReference type="PANTHER" id="PTHR43531:SF11">
    <property type="entry name" value="METHYL-ACCEPTING CHEMOTAXIS PROTEIN 3"/>
    <property type="match status" value="1"/>
</dbReference>
<keyword evidence="8" id="KW-1185">Reference proteome</keyword>
<name>A0A1H3ECG5_9RHOB</name>
<feature type="compositionally biased region" description="Basic and acidic residues" evidence="4">
    <location>
        <begin position="572"/>
        <end position="602"/>
    </location>
</feature>
<dbReference type="InterPro" id="IPR004089">
    <property type="entry name" value="MCPsignal_dom"/>
</dbReference>
<feature type="region of interest" description="Disordered" evidence="4">
    <location>
        <begin position="675"/>
        <end position="730"/>
    </location>
</feature>
<evidence type="ECO:0000313" key="7">
    <source>
        <dbReference type="EMBL" id="SDX76391.1"/>
    </source>
</evidence>
<dbReference type="RefSeq" id="WP_051645885.1">
    <property type="nucleotide sequence ID" value="NZ_BNAB01000027.1"/>
</dbReference>
<dbReference type="Gene3D" id="6.10.340.10">
    <property type="match status" value="1"/>
</dbReference>
<feature type="compositionally biased region" description="Polar residues" evidence="4">
    <location>
        <begin position="701"/>
        <end position="711"/>
    </location>
</feature>
<dbReference type="PROSITE" id="PS50111">
    <property type="entry name" value="CHEMOTAXIS_TRANSDUC_2"/>
    <property type="match status" value="1"/>
</dbReference>
<dbReference type="EMBL" id="FNOB01000028">
    <property type="protein sequence ID" value="SDX76391.1"/>
    <property type="molecule type" value="Genomic_DNA"/>
</dbReference>
<feature type="domain" description="HAMP" evidence="6">
    <location>
        <begin position="485"/>
        <end position="538"/>
    </location>
</feature>
<keyword evidence="3" id="KW-0807">Transducer</keyword>
<accession>A0A1H3ECG5</accession>
<evidence type="ECO:0000259" key="6">
    <source>
        <dbReference type="PROSITE" id="PS50885"/>
    </source>
</evidence>
<dbReference type="PROSITE" id="PS50885">
    <property type="entry name" value="HAMP"/>
    <property type="match status" value="2"/>
</dbReference>
<organism evidence="7 8">
    <name type="scientific">Allgaiera indica</name>
    <dbReference type="NCBI Taxonomy" id="765699"/>
    <lineage>
        <taxon>Bacteria</taxon>
        <taxon>Pseudomonadati</taxon>
        <taxon>Pseudomonadota</taxon>
        <taxon>Alphaproteobacteria</taxon>
        <taxon>Rhodobacterales</taxon>
        <taxon>Paracoccaceae</taxon>
        <taxon>Allgaiera</taxon>
    </lineage>
</organism>
<dbReference type="SUPFAM" id="SSF58104">
    <property type="entry name" value="Methyl-accepting chemotaxis protein (MCP) signaling domain"/>
    <property type="match status" value="1"/>
</dbReference>
<feature type="region of interest" description="Disordered" evidence="4">
    <location>
        <begin position="910"/>
        <end position="941"/>
    </location>
</feature>
<dbReference type="InterPro" id="IPR051310">
    <property type="entry name" value="MCP_chemotaxis"/>
</dbReference>
<protein>
    <submittedName>
        <fullName evidence="7">Methyl-accepting chemotaxis protein</fullName>
    </submittedName>
</protein>
<evidence type="ECO:0000256" key="3">
    <source>
        <dbReference type="PROSITE-ProRule" id="PRU00284"/>
    </source>
</evidence>
<dbReference type="CDD" id="cd06225">
    <property type="entry name" value="HAMP"/>
    <property type="match status" value="2"/>
</dbReference>
<evidence type="ECO:0000256" key="4">
    <source>
        <dbReference type="SAM" id="MobiDB-lite"/>
    </source>
</evidence>
<feature type="domain" description="Methyl-accepting transducer" evidence="5">
    <location>
        <begin position="663"/>
        <end position="892"/>
    </location>
</feature>
<evidence type="ECO:0000256" key="1">
    <source>
        <dbReference type="ARBA" id="ARBA00022500"/>
    </source>
</evidence>